<name>A0A4Z1G8T4_9HELO</name>
<keyword evidence="2" id="KW-1185">Reference proteome</keyword>
<reference evidence="1 2" key="1">
    <citation type="submission" date="2017-12" db="EMBL/GenBank/DDBJ databases">
        <title>Comparative genomics of Botrytis spp.</title>
        <authorList>
            <person name="Valero-Jimenez C.A."/>
            <person name="Tapia P."/>
            <person name="Veloso J."/>
            <person name="Silva-Moreno E."/>
            <person name="Staats M."/>
            <person name="Valdes J.H."/>
            <person name="Van Kan J.A.L."/>
        </authorList>
    </citation>
    <scope>NUCLEOTIDE SEQUENCE [LARGE SCALE GENOMIC DNA]</scope>
    <source>
        <strain evidence="1 2">Bh0001</strain>
    </source>
</reference>
<comment type="caution">
    <text evidence="1">The sequence shown here is derived from an EMBL/GenBank/DDBJ whole genome shotgun (WGS) entry which is preliminary data.</text>
</comment>
<sequence>MLAFNGATHREAEAEADMVAQRMETLGIRHSSKPVQNRNVRRRKETKQLFLTMPCPAGGYRALTSFPVCIDTKIKSYV</sequence>
<dbReference type="EMBL" id="PQXK01000397">
    <property type="protein sequence ID" value="TGO31832.1"/>
    <property type="molecule type" value="Genomic_DNA"/>
</dbReference>
<organism evidence="1 2">
    <name type="scientific">Botrytis hyacinthi</name>
    <dbReference type="NCBI Taxonomy" id="278943"/>
    <lineage>
        <taxon>Eukaryota</taxon>
        <taxon>Fungi</taxon>
        <taxon>Dikarya</taxon>
        <taxon>Ascomycota</taxon>
        <taxon>Pezizomycotina</taxon>
        <taxon>Leotiomycetes</taxon>
        <taxon>Helotiales</taxon>
        <taxon>Sclerotiniaceae</taxon>
        <taxon>Botrytis</taxon>
    </lineage>
</organism>
<dbReference type="Proteomes" id="UP000297814">
    <property type="component" value="Unassembled WGS sequence"/>
</dbReference>
<accession>A0A4Z1G8T4</accession>
<gene>
    <name evidence="1" type="ORF">BHYA_0400g00010</name>
</gene>
<protein>
    <submittedName>
        <fullName evidence="1">Uncharacterized protein</fullName>
    </submittedName>
</protein>
<evidence type="ECO:0000313" key="2">
    <source>
        <dbReference type="Proteomes" id="UP000297814"/>
    </source>
</evidence>
<dbReference type="AlphaFoldDB" id="A0A4Z1G8T4"/>
<proteinExistence type="predicted"/>
<evidence type="ECO:0000313" key="1">
    <source>
        <dbReference type="EMBL" id="TGO31832.1"/>
    </source>
</evidence>